<name>A0A2H5BN30_9CAUD</name>
<evidence type="ECO:0000313" key="2">
    <source>
        <dbReference type="Proteomes" id="UP000241701"/>
    </source>
</evidence>
<dbReference type="Proteomes" id="UP000241701">
    <property type="component" value="Segment"/>
</dbReference>
<reference evidence="2" key="1">
    <citation type="submission" date="2017-11" db="EMBL/GenBank/DDBJ databases">
        <title>Complete Genome of Klebsiella pneumoniae Myophage Menlow.</title>
        <authorList>
            <person name="Newkirk H.N."/>
            <person name="Lessor L."/>
            <person name="Liu M."/>
        </authorList>
    </citation>
    <scope>NUCLEOTIDE SEQUENCE [LARGE SCALE GENOMIC DNA]</scope>
</reference>
<accession>A0A2H5BN30</accession>
<keyword evidence="2" id="KW-1185">Reference proteome</keyword>
<evidence type="ECO:0000313" key="1">
    <source>
        <dbReference type="EMBL" id="AUG87731.1"/>
    </source>
</evidence>
<gene>
    <name evidence="1" type="ORF">CPT_Menlow_025</name>
</gene>
<proteinExistence type="predicted"/>
<organism evidence="1 2">
    <name type="scientific">Klebsiella phage Menlow</name>
    <dbReference type="NCBI Taxonomy" id="2054273"/>
    <lineage>
        <taxon>Viruses</taxon>
        <taxon>Duplodnaviria</taxon>
        <taxon>Heunggongvirae</taxon>
        <taxon>Uroviricota</taxon>
        <taxon>Caudoviricetes</taxon>
        <taxon>Pantevenvirales</taxon>
        <taxon>Ackermannviridae</taxon>
        <taxon>Taipeivirus</taxon>
        <taxon>Taipeivirus menlow</taxon>
    </lineage>
</organism>
<protein>
    <submittedName>
        <fullName evidence="1">Uncharacterized protein</fullName>
    </submittedName>
</protein>
<sequence length="50" mass="5367">MKIKKVVPQQQKNVSPLKQKPNYGGFCSTCGRRDNDGGPLCGNVFCPGGN</sequence>
<dbReference type="EMBL" id="MG428990">
    <property type="protein sequence ID" value="AUG87731.1"/>
    <property type="molecule type" value="Genomic_DNA"/>
</dbReference>